<feature type="compositionally biased region" description="Basic and acidic residues" evidence="12">
    <location>
        <begin position="127"/>
        <end position="149"/>
    </location>
</feature>
<evidence type="ECO:0000256" key="9">
    <source>
        <dbReference type="ARBA" id="ARBA00024807"/>
    </source>
</evidence>
<keyword evidence="4 10" id="KW-0809">Transit peptide</keyword>
<name>A0A8K0RMU6_9HYPO</name>
<evidence type="ECO:0000256" key="6">
    <source>
        <dbReference type="ARBA" id="ARBA00023054"/>
    </source>
</evidence>
<evidence type="ECO:0000256" key="11">
    <source>
        <dbReference type="SAM" id="Coils"/>
    </source>
</evidence>
<feature type="region of interest" description="Disordered" evidence="12">
    <location>
        <begin position="56"/>
        <end position="149"/>
    </location>
</feature>
<dbReference type="GO" id="GO:0007007">
    <property type="term" value="P:inner mitochondrial membrane organization"/>
    <property type="evidence" value="ECO:0007669"/>
    <property type="project" value="TreeGrafter"/>
</dbReference>
<evidence type="ECO:0000256" key="10">
    <source>
        <dbReference type="RuleBase" id="RU364128"/>
    </source>
</evidence>
<evidence type="ECO:0000256" key="4">
    <source>
        <dbReference type="ARBA" id="ARBA00022946"/>
    </source>
</evidence>
<comment type="function">
    <text evidence="9">Required for the maintenance of the structure of the mitochondrial inner membrane. Involved in mitochondrial morphology. Causes growth arrest when highly overexpressed.</text>
</comment>
<evidence type="ECO:0000256" key="1">
    <source>
        <dbReference type="ARBA" id="ARBA00007472"/>
    </source>
</evidence>
<feature type="coiled-coil region" evidence="11">
    <location>
        <begin position="151"/>
        <end position="226"/>
    </location>
</feature>
<reference evidence="13" key="1">
    <citation type="journal article" date="2021" name="Nat. Commun.">
        <title>Genetic determinants of endophytism in the Arabidopsis root mycobiome.</title>
        <authorList>
            <person name="Mesny F."/>
            <person name="Miyauchi S."/>
            <person name="Thiergart T."/>
            <person name="Pickel B."/>
            <person name="Atanasova L."/>
            <person name="Karlsson M."/>
            <person name="Huettel B."/>
            <person name="Barry K.W."/>
            <person name="Haridas S."/>
            <person name="Chen C."/>
            <person name="Bauer D."/>
            <person name="Andreopoulos W."/>
            <person name="Pangilinan J."/>
            <person name="LaButti K."/>
            <person name="Riley R."/>
            <person name="Lipzen A."/>
            <person name="Clum A."/>
            <person name="Drula E."/>
            <person name="Henrissat B."/>
            <person name="Kohler A."/>
            <person name="Grigoriev I.V."/>
            <person name="Martin F.M."/>
            <person name="Hacquard S."/>
        </authorList>
    </citation>
    <scope>NUCLEOTIDE SEQUENCE</scope>
    <source>
        <strain evidence="13">MPI-SDFR-AT-0068</strain>
    </source>
</reference>
<sequence>MQPFARPVARLVWSNARLGLDRTTRPGRSCWGVSILQNPTICMRCKIPAIGPQARLYSTERPPKDSDTSSRTNKDVEAELESILKPRPNILKELQPPAERPKLQDVKSTDTTSQSATPQNTKPQAPKLEDAKAETSKHDDATQSDEARSAAENLHKLRNRTLDSVNELKERFSQAMDRLQSRAMNASQTLNDITGYTSIEIIKRQNAKLETDLAEAHELVRNARHEYKTSNASRAATQREVTTLLARKDSWSPVDLERFTELYRADHTLEGKVASSQETLTEAEIEEQRLSQQLNAGILKRYHEEQIWSDRIRRASTWGTWGLMGMNFILFVILQFVAEPWKRRRLVRGVVAEEMAVLQEVRGELEQVKLAIESQNQPAASAALASAVEATRDLEAEPIAEAAVSEEILPAEGLLSVEEAEPSEVPFASTVEQVAEASVPYTLPTLPTRTWEEVLKDPEWWRAKKDPDWWRAKAEDLCSERWIDMRMRDASLLVLEGALAGAVCAGSIVLLMVRRS</sequence>
<feature type="transmembrane region" description="Helical" evidence="10">
    <location>
        <begin position="490"/>
        <end position="513"/>
    </location>
</feature>
<dbReference type="OrthoDB" id="5595506at2759"/>
<evidence type="ECO:0000256" key="7">
    <source>
        <dbReference type="ARBA" id="ARBA00023128"/>
    </source>
</evidence>
<evidence type="ECO:0000313" key="14">
    <source>
        <dbReference type="Proteomes" id="UP000813427"/>
    </source>
</evidence>
<keyword evidence="2 10" id="KW-0812">Transmembrane</keyword>
<feature type="compositionally biased region" description="Polar residues" evidence="12">
    <location>
        <begin position="109"/>
        <end position="123"/>
    </location>
</feature>
<keyword evidence="8 10" id="KW-0472">Membrane</keyword>
<organism evidence="13 14">
    <name type="scientific">Fusarium tricinctum</name>
    <dbReference type="NCBI Taxonomy" id="61284"/>
    <lineage>
        <taxon>Eukaryota</taxon>
        <taxon>Fungi</taxon>
        <taxon>Dikarya</taxon>
        <taxon>Ascomycota</taxon>
        <taxon>Pezizomycotina</taxon>
        <taxon>Sordariomycetes</taxon>
        <taxon>Hypocreomycetidae</taxon>
        <taxon>Hypocreales</taxon>
        <taxon>Nectriaceae</taxon>
        <taxon>Fusarium</taxon>
        <taxon>Fusarium tricinctum species complex</taxon>
    </lineage>
</organism>
<evidence type="ECO:0000256" key="5">
    <source>
        <dbReference type="ARBA" id="ARBA00022989"/>
    </source>
</evidence>
<evidence type="ECO:0000313" key="13">
    <source>
        <dbReference type="EMBL" id="KAH7238451.1"/>
    </source>
</evidence>
<evidence type="ECO:0000256" key="8">
    <source>
        <dbReference type="ARBA" id="ARBA00023136"/>
    </source>
</evidence>
<dbReference type="PANTHER" id="PTHR31961:SF3">
    <property type="entry name" value="SENSITIVE TO HIGH EXPRESSION PROTEIN 9, MITOCHONDRIAL"/>
    <property type="match status" value="1"/>
</dbReference>
<gene>
    <name evidence="13" type="ORF">BKA59DRAFT_482200</name>
</gene>
<evidence type="ECO:0000256" key="2">
    <source>
        <dbReference type="ARBA" id="ARBA00022692"/>
    </source>
</evidence>
<dbReference type="Proteomes" id="UP000813427">
    <property type="component" value="Unassembled WGS sequence"/>
</dbReference>
<dbReference type="Pfam" id="PF05546">
    <property type="entry name" value="She9_MDM33"/>
    <property type="match status" value="1"/>
</dbReference>
<keyword evidence="3 10" id="KW-0999">Mitochondrion inner membrane</keyword>
<evidence type="ECO:0000256" key="3">
    <source>
        <dbReference type="ARBA" id="ARBA00022792"/>
    </source>
</evidence>
<comment type="subcellular location">
    <subcellularLocation>
        <location evidence="10">Mitochondrion inner membrane</location>
        <topology evidence="10">Multi-pass membrane protein</topology>
    </subcellularLocation>
</comment>
<dbReference type="InterPro" id="IPR008839">
    <property type="entry name" value="MDM33_fungi"/>
</dbReference>
<evidence type="ECO:0000256" key="12">
    <source>
        <dbReference type="SAM" id="MobiDB-lite"/>
    </source>
</evidence>
<accession>A0A8K0RMU6</accession>
<keyword evidence="6 11" id="KW-0175">Coiled coil</keyword>
<dbReference type="EMBL" id="JAGPXF010000006">
    <property type="protein sequence ID" value="KAH7238451.1"/>
    <property type="molecule type" value="Genomic_DNA"/>
</dbReference>
<feature type="compositionally biased region" description="Basic and acidic residues" evidence="12">
    <location>
        <begin position="99"/>
        <end position="108"/>
    </location>
</feature>
<dbReference type="AlphaFoldDB" id="A0A8K0RMU6"/>
<protein>
    <recommendedName>
        <fullName evidence="10">Sensitive to high expression protein 9, mitochondrial</fullName>
    </recommendedName>
</protein>
<comment type="similarity">
    <text evidence="1 10">Belongs to the SHE9 family.</text>
</comment>
<keyword evidence="14" id="KW-1185">Reference proteome</keyword>
<dbReference type="PANTHER" id="PTHR31961">
    <property type="entry name" value="SENSITIVE TO HIGH EXPRESSION PROTEIN 9, MITOCHONDRIAL"/>
    <property type="match status" value="1"/>
</dbReference>
<feature type="compositionally biased region" description="Basic and acidic residues" evidence="12">
    <location>
        <begin position="61"/>
        <end position="77"/>
    </location>
</feature>
<dbReference type="GO" id="GO:0005743">
    <property type="term" value="C:mitochondrial inner membrane"/>
    <property type="evidence" value="ECO:0007669"/>
    <property type="project" value="UniProtKB-SubCell"/>
</dbReference>
<feature type="transmembrane region" description="Helical" evidence="10">
    <location>
        <begin position="318"/>
        <end position="338"/>
    </location>
</feature>
<proteinExistence type="inferred from homology"/>
<keyword evidence="7 10" id="KW-0496">Mitochondrion</keyword>
<comment type="subunit">
    <text evidence="10">Homooligomer.</text>
</comment>
<comment type="caution">
    <text evidence="13">The sequence shown here is derived from an EMBL/GenBank/DDBJ whole genome shotgun (WGS) entry which is preliminary data.</text>
</comment>
<keyword evidence="5 10" id="KW-1133">Transmembrane helix</keyword>